<evidence type="ECO:0000313" key="1">
    <source>
        <dbReference type="EMBL" id="KAL0124481.1"/>
    </source>
</evidence>
<accession>A0AAW2GB84</accession>
<keyword evidence="2" id="KW-1185">Reference proteome</keyword>
<dbReference type="Proteomes" id="UP001430953">
    <property type="component" value="Unassembled WGS sequence"/>
</dbReference>
<proteinExistence type="predicted"/>
<sequence length="79" mass="9252">MKELIRRRRPATLTSPIINQPSEAKWKIKVSAINQSSFIDLHSHPPSHAYIHNADKRREIKLRTLRCSNFCSEHCRTTE</sequence>
<evidence type="ECO:0000313" key="2">
    <source>
        <dbReference type="Proteomes" id="UP001430953"/>
    </source>
</evidence>
<protein>
    <submittedName>
        <fullName evidence="1">Uncharacterized protein</fullName>
    </submittedName>
</protein>
<comment type="caution">
    <text evidence="1">The sequence shown here is derived from an EMBL/GenBank/DDBJ whole genome shotgun (WGS) entry which is preliminary data.</text>
</comment>
<dbReference type="EMBL" id="JADYXP020000005">
    <property type="protein sequence ID" value="KAL0124481.1"/>
    <property type="molecule type" value="Genomic_DNA"/>
</dbReference>
<gene>
    <name evidence="1" type="ORF">PUN28_006374</name>
</gene>
<name>A0AAW2GB84_9HYME</name>
<reference evidence="1 2" key="1">
    <citation type="submission" date="2023-03" db="EMBL/GenBank/DDBJ databases">
        <title>High recombination rates correlate with genetic variation in Cardiocondyla obscurior ants.</title>
        <authorList>
            <person name="Errbii M."/>
        </authorList>
    </citation>
    <scope>NUCLEOTIDE SEQUENCE [LARGE SCALE GENOMIC DNA]</scope>
    <source>
        <strain evidence="1">Alpha-2009</strain>
        <tissue evidence="1">Whole body</tissue>
    </source>
</reference>
<organism evidence="1 2">
    <name type="scientific">Cardiocondyla obscurior</name>
    <dbReference type="NCBI Taxonomy" id="286306"/>
    <lineage>
        <taxon>Eukaryota</taxon>
        <taxon>Metazoa</taxon>
        <taxon>Ecdysozoa</taxon>
        <taxon>Arthropoda</taxon>
        <taxon>Hexapoda</taxon>
        <taxon>Insecta</taxon>
        <taxon>Pterygota</taxon>
        <taxon>Neoptera</taxon>
        <taxon>Endopterygota</taxon>
        <taxon>Hymenoptera</taxon>
        <taxon>Apocrita</taxon>
        <taxon>Aculeata</taxon>
        <taxon>Formicoidea</taxon>
        <taxon>Formicidae</taxon>
        <taxon>Myrmicinae</taxon>
        <taxon>Cardiocondyla</taxon>
    </lineage>
</organism>
<dbReference type="AlphaFoldDB" id="A0AAW2GB84"/>